<evidence type="ECO:0000256" key="1">
    <source>
        <dbReference type="ARBA" id="ARBA00004651"/>
    </source>
</evidence>
<dbReference type="PANTHER" id="PTHR30213:SF0">
    <property type="entry name" value="UPF0761 MEMBRANE PROTEIN YIHY"/>
    <property type="match status" value="1"/>
</dbReference>
<comment type="subcellular location">
    <subcellularLocation>
        <location evidence="1">Cell membrane</location>
        <topology evidence="1">Multi-pass membrane protein</topology>
    </subcellularLocation>
</comment>
<feature type="transmembrane region" description="Helical" evidence="6">
    <location>
        <begin position="130"/>
        <end position="157"/>
    </location>
</feature>
<evidence type="ECO:0000313" key="7">
    <source>
        <dbReference type="EMBL" id="WGZ89754.1"/>
    </source>
</evidence>
<evidence type="ECO:0000256" key="5">
    <source>
        <dbReference type="ARBA" id="ARBA00023136"/>
    </source>
</evidence>
<organism evidence="7">
    <name type="scientific">Candidatus Thiocaldithrix dubininis</name>
    <dbReference type="NCBI Taxonomy" id="3080823"/>
    <lineage>
        <taxon>Bacteria</taxon>
        <taxon>Pseudomonadati</taxon>
        <taxon>Pseudomonadota</taxon>
        <taxon>Gammaproteobacteria</taxon>
        <taxon>Thiotrichales</taxon>
        <taxon>Thiotrichaceae</taxon>
        <taxon>Candidatus Thiocaldithrix</taxon>
    </lineage>
</organism>
<keyword evidence="3 6" id="KW-0812">Transmembrane</keyword>
<keyword evidence="2" id="KW-1003">Cell membrane</keyword>
<gene>
    <name evidence="7" type="ORF">QJT80_09590</name>
</gene>
<sequence length="294" mass="33221">MSFLSHFFQFLKRVLISFKQNQGLLLAGAIAYYTLLSLIPLVTLSIVALSHIIDEQELLDIVQSNLSLLFGTQAHSVAQQMHIFLENRQTVGGVGLIILVFFSSMAFTVLENAMSVIFFHRVQVHRRHFLISAIIPYMYILISGICILFLAIVSGALDMLHGQVVTILFWSIELDEFTGTILYLFGLFGLTLLLTSFYMVMPVGKIPFRHALIGSFCVAILWELTRHAMVWYFTTLSMVNIIYGSLTTTVVALVFLEVAAIILLFGAQAIAEYERMQQEQHDLTLIDPDKKARY</sequence>
<feature type="transmembrane region" description="Helical" evidence="6">
    <location>
        <begin position="91"/>
        <end position="110"/>
    </location>
</feature>
<dbReference type="GO" id="GO:0005886">
    <property type="term" value="C:plasma membrane"/>
    <property type="evidence" value="ECO:0007669"/>
    <property type="project" value="UniProtKB-SubCell"/>
</dbReference>
<feature type="transmembrane region" description="Helical" evidence="6">
    <location>
        <begin position="23"/>
        <end position="53"/>
    </location>
</feature>
<reference evidence="7" key="1">
    <citation type="journal article" date="2023" name="Int. J. Mol. Sci.">
        <title>Metagenomics Revealed a New Genus 'Candidatus Thiocaldithrix dubininis' gen. nov., sp. nov. and a New Species 'Candidatus Thiothrix putei' sp. nov. in the Family Thiotrichaceae, Some Members of Which Have Traits of Both Na+- and H+-Motive Energetics.</title>
        <authorList>
            <person name="Ravin N.V."/>
            <person name="Muntyan M.S."/>
            <person name="Smolyakov D.D."/>
            <person name="Rudenko T.S."/>
            <person name="Beletsky A.V."/>
            <person name="Mardanov A.V."/>
            <person name="Grabovich M.Y."/>
        </authorList>
    </citation>
    <scope>NUCLEOTIDE SEQUENCE</scope>
    <source>
        <strain evidence="7">GKL-01</strain>
    </source>
</reference>
<dbReference type="NCBIfam" id="TIGR00765">
    <property type="entry name" value="yihY_not_rbn"/>
    <property type="match status" value="1"/>
</dbReference>
<keyword evidence="5 6" id="KW-0472">Membrane</keyword>
<dbReference type="EMBL" id="CP124755">
    <property type="protein sequence ID" value="WGZ89754.1"/>
    <property type="molecule type" value="Genomic_DNA"/>
</dbReference>
<dbReference type="PANTHER" id="PTHR30213">
    <property type="entry name" value="INNER MEMBRANE PROTEIN YHJD"/>
    <property type="match status" value="1"/>
</dbReference>
<dbReference type="PIRSF" id="PIRSF035875">
    <property type="entry name" value="RNase_BN"/>
    <property type="match status" value="1"/>
</dbReference>
<feature type="transmembrane region" description="Helical" evidence="6">
    <location>
        <begin position="240"/>
        <end position="267"/>
    </location>
</feature>
<name>A0AA95H635_9GAMM</name>
<accession>A0AA95H635</accession>
<evidence type="ECO:0000256" key="6">
    <source>
        <dbReference type="SAM" id="Phobius"/>
    </source>
</evidence>
<reference evidence="7" key="2">
    <citation type="submission" date="2023-04" db="EMBL/GenBank/DDBJ databases">
        <authorList>
            <person name="Beletskiy A.V."/>
            <person name="Mardanov A.V."/>
            <person name="Ravin N.V."/>
        </authorList>
    </citation>
    <scope>NUCLEOTIDE SEQUENCE</scope>
    <source>
        <strain evidence="7">GKL-01</strain>
    </source>
</reference>
<proteinExistence type="predicted"/>
<feature type="transmembrane region" description="Helical" evidence="6">
    <location>
        <begin position="177"/>
        <end position="200"/>
    </location>
</feature>
<evidence type="ECO:0000256" key="4">
    <source>
        <dbReference type="ARBA" id="ARBA00022989"/>
    </source>
</evidence>
<feature type="transmembrane region" description="Helical" evidence="6">
    <location>
        <begin position="212"/>
        <end position="234"/>
    </location>
</feature>
<protein>
    <submittedName>
        <fullName evidence="7">YihY/virulence factor BrkB family protein</fullName>
    </submittedName>
</protein>
<keyword evidence="4 6" id="KW-1133">Transmembrane helix</keyword>
<dbReference type="InterPro" id="IPR017039">
    <property type="entry name" value="Virul_fac_BrkB"/>
</dbReference>
<dbReference type="AlphaFoldDB" id="A0AA95H635"/>
<evidence type="ECO:0000256" key="3">
    <source>
        <dbReference type="ARBA" id="ARBA00022692"/>
    </source>
</evidence>
<dbReference type="Proteomes" id="UP001300672">
    <property type="component" value="Chromosome"/>
</dbReference>
<dbReference type="Pfam" id="PF03631">
    <property type="entry name" value="Virul_fac_BrkB"/>
    <property type="match status" value="1"/>
</dbReference>
<evidence type="ECO:0000256" key="2">
    <source>
        <dbReference type="ARBA" id="ARBA00022475"/>
    </source>
</evidence>
<dbReference type="KEGG" id="tdu:QJT80_09590"/>